<comment type="caution">
    <text evidence="2">The sequence shown here is derived from an EMBL/GenBank/DDBJ whole genome shotgun (WGS) entry which is preliminary data.</text>
</comment>
<dbReference type="Proteomes" id="UP000755104">
    <property type="component" value="Unassembled WGS sequence"/>
</dbReference>
<evidence type="ECO:0000313" key="2">
    <source>
        <dbReference type="EMBL" id="MBX7482736.1"/>
    </source>
</evidence>
<evidence type="ECO:0000313" key="3">
    <source>
        <dbReference type="Proteomes" id="UP000755104"/>
    </source>
</evidence>
<feature type="domain" description="Flagellar motor switch protein FliN-like C-terminal" evidence="1">
    <location>
        <begin position="235"/>
        <end position="298"/>
    </location>
</feature>
<dbReference type="EMBL" id="JAIGNO010000005">
    <property type="protein sequence ID" value="MBX7482736.1"/>
    <property type="molecule type" value="Genomic_DNA"/>
</dbReference>
<proteinExistence type="predicted"/>
<dbReference type="SUPFAM" id="SSF101801">
    <property type="entry name" value="Surface presentation of antigens (SPOA)"/>
    <property type="match status" value="1"/>
</dbReference>
<dbReference type="InterPro" id="IPR036429">
    <property type="entry name" value="SpoA-like_sf"/>
</dbReference>
<protein>
    <submittedName>
        <fullName evidence="2">FliM/FliN family flagellar motor switch protein</fullName>
    </submittedName>
</protein>
<gene>
    <name evidence="2" type="ORF">K3174_09335</name>
</gene>
<dbReference type="InterPro" id="IPR001543">
    <property type="entry name" value="FliN-like_C"/>
</dbReference>
<keyword evidence="2" id="KW-0282">Flagellum</keyword>
<dbReference type="RefSeq" id="WP_221558001.1">
    <property type="nucleotide sequence ID" value="NZ_JAIGNO010000005.1"/>
</dbReference>
<keyword evidence="3" id="KW-1185">Reference proteome</keyword>
<name>A0ABS7J637_9SPHN</name>
<accession>A0ABS7J637</accession>
<sequence>MAEAGNQQPEPAATSLREADAEHARFANSLHRLLTAAPGMQVLRGWHERDPALQVFADGSGMLWCPLGECNGIGENLDAQMELLSHYDAALCAFERATGLAFDPATVTTDWRAGARWVELRYGEHRFAFGFEPQRIDAAKLPPLEPEPAVSRTPFPVVLSFRTGNAPLTEVEALSSGGLLSLSAGPYPTILETPLGARRLPGHWTPKTGVFAPATCQGEQAMSEPKQGAAPAGLHVPLTIRLPQMAVPAAEIEALAEGGTVTLTPLSEGLAAELLVAGQIVAAGEIVRLGGSFAFLVDAMNAPPRAAEDPAIVEGPTNAPAGDGA</sequence>
<reference evidence="2 3" key="1">
    <citation type="submission" date="2021-08" db="EMBL/GenBank/DDBJ databases">
        <title>Comparative Genomics Analysis of the Genus Qipengyuania Reveals Extensive Genetic Diversity and Metabolic Versatility, Including the Description of Fifteen Novel Species.</title>
        <authorList>
            <person name="Liu Y."/>
        </authorList>
    </citation>
    <scope>NUCLEOTIDE SEQUENCE [LARGE SCALE GENOMIC DNA]</scope>
    <source>
        <strain evidence="2 3">6D47A</strain>
    </source>
</reference>
<organism evidence="2 3">
    <name type="scientific">Qipengyuania qiaonensis</name>
    <dbReference type="NCBI Taxonomy" id="2867240"/>
    <lineage>
        <taxon>Bacteria</taxon>
        <taxon>Pseudomonadati</taxon>
        <taxon>Pseudomonadota</taxon>
        <taxon>Alphaproteobacteria</taxon>
        <taxon>Sphingomonadales</taxon>
        <taxon>Erythrobacteraceae</taxon>
        <taxon>Qipengyuania</taxon>
    </lineage>
</organism>
<dbReference type="Pfam" id="PF01052">
    <property type="entry name" value="FliMN_C"/>
    <property type="match status" value="1"/>
</dbReference>
<keyword evidence="2" id="KW-0966">Cell projection</keyword>
<keyword evidence="2" id="KW-0969">Cilium</keyword>
<dbReference type="Gene3D" id="2.30.330.10">
    <property type="entry name" value="SpoA-like"/>
    <property type="match status" value="1"/>
</dbReference>
<evidence type="ECO:0000259" key="1">
    <source>
        <dbReference type="Pfam" id="PF01052"/>
    </source>
</evidence>